<accession>A0A195BYY1</accession>
<dbReference type="GO" id="GO:0005737">
    <property type="term" value="C:cytoplasm"/>
    <property type="evidence" value="ECO:0007669"/>
    <property type="project" value="InterPro"/>
</dbReference>
<name>A0A195BYY1_9HYME</name>
<dbReference type="EMBL" id="KQ976394">
    <property type="protein sequence ID" value="KYM93131.1"/>
    <property type="molecule type" value="Genomic_DNA"/>
</dbReference>
<dbReference type="Gene3D" id="1.25.10.10">
    <property type="entry name" value="Leucine-rich Repeat Variant"/>
    <property type="match status" value="1"/>
</dbReference>
<evidence type="ECO:0000256" key="7">
    <source>
        <dbReference type="SAM" id="MobiDB-lite"/>
    </source>
</evidence>
<keyword evidence="2 6" id="KW-0813">Transport</keyword>
<organism evidence="9 10">
    <name type="scientific">Atta colombica</name>
    <dbReference type="NCBI Taxonomy" id="520822"/>
    <lineage>
        <taxon>Eukaryota</taxon>
        <taxon>Metazoa</taxon>
        <taxon>Ecdysozoa</taxon>
        <taxon>Arthropoda</taxon>
        <taxon>Hexapoda</taxon>
        <taxon>Insecta</taxon>
        <taxon>Pterygota</taxon>
        <taxon>Neoptera</taxon>
        <taxon>Endopterygota</taxon>
        <taxon>Hymenoptera</taxon>
        <taxon>Apocrita</taxon>
        <taxon>Aculeata</taxon>
        <taxon>Formicoidea</taxon>
        <taxon>Formicidae</taxon>
        <taxon>Myrmicinae</taxon>
        <taxon>Atta</taxon>
    </lineage>
</organism>
<evidence type="ECO:0000256" key="4">
    <source>
        <dbReference type="ARBA" id="ARBA00022927"/>
    </source>
</evidence>
<dbReference type="InterPro" id="IPR032413">
    <property type="entry name" value="Arm_3"/>
</dbReference>
<dbReference type="InterPro" id="IPR002652">
    <property type="entry name" value="Importin-a_IBB"/>
</dbReference>
<feature type="region of interest" description="Disordered" evidence="7">
    <location>
        <begin position="1"/>
        <end position="21"/>
    </location>
</feature>
<dbReference type="InterPro" id="IPR036975">
    <property type="entry name" value="Importin-a_IBB_sf"/>
</dbReference>
<dbReference type="Pfam" id="PF16186">
    <property type="entry name" value="Arm_3"/>
    <property type="match status" value="1"/>
</dbReference>
<dbReference type="PIRSF" id="PIRSF005673">
    <property type="entry name" value="Importin_alpha"/>
    <property type="match status" value="1"/>
</dbReference>
<dbReference type="GO" id="GO:0005634">
    <property type="term" value="C:nucleus"/>
    <property type="evidence" value="ECO:0007669"/>
    <property type="project" value="UniProtKB-ARBA"/>
</dbReference>
<evidence type="ECO:0000256" key="2">
    <source>
        <dbReference type="ARBA" id="ARBA00022448"/>
    </source>
</evidence>
<dbReference type="InterPro" id="IPR024931">
    <property type="entry name" value="Importin_alpha"/>
</dbReference>
<dbReference type="PROSITE" id="PS50176">
    <property type="entry name" value="ARM_REPEAT"/>
    <property type="match status" value="1"/>
</dbReference>
<dbReference type="InterPro" id="IPR011989">
    <property type="entry name" value="ARM-like"/>
</dbReference>
<dbReference type="PROSITE" id="PS51214">
    <property type="entry name" value="IBB"/>
    <property type="match status" value="1"/>
</dbReference>
<keyword evidence="10" id="KW-1185">Reference proteome</keyword>
<feature type="compositionally biased region" description="Polar residues" evidence="7">
    <location>
        <begin position="1"/>
        <end position="16"/>
    </location>
</feature>
<dbReference type="InterPro" id="IPR000225">
    <property type="entry name" value="Armadillo"/>
</dbReference>
<proteinExistence type="inferred from homology"/>
<dbReference type="AlphaFoldDB" id="A0A195BYY1"/>
<evidence type="ECO:0000256" key="6">
    <source>
        <dbReference type="PROSITE-ProRule" id="PRU00561"/>
    </source>
</evidence>
<dbReference type="PANTHER" id="PTHR23316">
    <property type="entry name" value="IMPORTIN ALPHA"/>
    <property type="match status" value="1"/>
</dbReference>
<evidence type="ECO:0000256" key="3">
    <source>
        <dbReference type="ARBA" id="ARBA00022737"/>
    </source>
</evidence>
<feature type="non-terminal residue" evidence="9">
    <location>
        <position position="1"/>
    </location>
</feature>
<dbReference type="GO" id="GO:0061608">
    <property type="term" value="F:nuclear import signal receptor activity"/>
    <property type="evidence" value="ECO:0007669"/>
    <property type="project" value="InterPro"/>
</dbReference>
<keyword evidence="4" id="KW-0653">Protein transport</keyword>
<feature type="domain" description="IBB" evidence="8">
    <location>
        <begin position="5"/>
        <end position="71"/>
    </location>
</feature>
<keyword evidence="3" id="KW-0677">Repeat</keyword>
<evidence type="ECO:0000313" key="10">
    <source>
        <dbReference type="Proteomes" id="UP000078540"/>
    </source>
</evidence>
<dbReference type="STRING" id="520822.A0A195BYY1"/>
<dbReference type="SMART" id="SM00185">
    <property type="entry name" value="ARM"/>
    <property type="match status" value="8"/>
</dbReference>
<dbReference type="Gene3D" id="1.20.5.690">
    <property type="entry name" value="Importin-alpha, importin-beta-binding domain"/>
    <property type="match status" value="1"/>
</dbReference>
<sequence length="527" mass="58322">EINLVLSQSRKNSSPGLDQISYPRQDANHVIFYCSLEMRRRRNEVTVELRKNKREETLQKRRNVPITDSTDEDDIDKQLSKINLEELVAKAGSLDPTIQLQAVQSARKLLSSDRNPPIDPLIDSGILPILVHCLEQHNNPSLQFEAAWALTNIASGTSAQTQAVVTAGAVPLFLHLLLSSQQNVCEQAVWALGNIIGDGPVPRDYVINLGVVKPLLTFIKPDIPITFLRNVTWVIVNLCRNKDPPPPVQTINEILPALNMLIHHNDVNILVDTVWALSYLTDGGNQQIQMVIDSGVVPRLIPLLSHKEVKVQTAALRAVGNIVTGTDEQTQTVLNCDALSHFPNLLTHPKEKICKEAVWFLSNITAGNQSQVQAVIDAGLLPLIIRNLAKGEFQTQKEAAWAISNLTISGNRDQVARLIQEGVIGPFCDLLSCKDTQVVQVVLDGIHNMLKLAGSQVEHLANMIEECAGLDKIEALQNHENVDIYKLAYDIIEQYFSEEADDAPLTSHEGAFEFDQTTSIPSEGFKF</sequence>
<dbReference type="GO" id="GO:0006607">
    <property type="term" value="P:NLS-bearing protein import into nucleus"/>
    <property type="evidence" value="ECO:0007669"/>
    <property type="project" value="UniProtKB-ARBA"/>
</dbReference>
<evidence type="ECO:0000313" key="9">
    <source>
        <dbReference type="EMBL" id="KYM93131.1"/>
    </source>
</evidence>
<protein>
    <submittedName>
        <fullName evidence="9">Importin subunit alpha-4</fullName>
    </submittedName>
</protein>
<reference evidence="9 10" key="1">
    <citation type="submission" date="2015-09" db="EMBL/GenBank/DDBJ databases">
        <title>Atta colombica WGS genome.</title>
        <authorList>
            <person name="Nygaard S."/>
            <person name="Hu H."/>
            <person name="Boomsma J."/>
            <person name="Zhang G."/>
        </authorList>
    </citation>
    <scope>NUCLEOTIDE SEQUENCE [LARGE SCALE GENOMIC DNA]</scope>
    <source>
        <strain evidence="9">Treedump-2</strain>
        <tissue evidence="9">Whole body</tissue>
    </source>
</reference>
<dbReference type="Pfam" id="PF01749">
    <property type="entry name" value="IBB"/>
    <property type="match status" value="1"/>
</dbReference>
<evidence type="ECO:0000259" key="8">
    <source>
        <dbReference type="PROSITE" id="PS51214"/>
    </source>
</evidence>
<evidence type="ECO:0000256" key="5">
    <source>
        <dbReference type="PROSITE-ProRule" id="PRU00259"/>
    </source>
</evidence>
<dbReference type="SUPFAM" id="SSF48371">
    <property type="entry name" value="ARM repeat"/>
    <property type="match status" value="1"/>
</dbReference>
<dbReference type="InterPro" id="IPR016024">
    <property type="entry name" value="ARM-type_fold"/>
</dbReference>
<evidence type="ECO:0000256" key="1">
    <source>
        <dbReference type="ARBA" id="ARBA00010394"/>
    </source>
</evidence>
<dbReference type="Proteomes" id="UP000078540">
    <property type="component" value="Unassembled WGS sequence"/>
</dbReference>
<dbReference type="FunFam" id="1.25.10.10:FF:000009">
    <property type="entry name" value="Importin subunit alpha"/>
    <property type="match status" value="1"/>
</dbReference>
<comment type="similarity">
    <text evidence="1">Belongs to the importin alpha family.</text>
</comment>
<dbReference type="Pfam" id="PF00514">
    <property type="entry name" value="Arm"/>
    <property type="match status" value="7"/>
</dbReference>
<feature type="repeat" description="ARM" evidence="5">
    <location>
        <begin position="125"/>
        <end position="168"/>
    </location>
</feature>
<gene>
    <name evidence="9" type="ORF">ALC53_00064</name>
</gene>